<evidence type="ECO:0000313" key="1">
    <source>
        <dbReference type="EMBL" id="KAG1529318.1"/>
    </source>
</evidence>
<name>A0A9P7BZW2_9FUNG</name>
<organism evidence="1 2">
    <name type="scientific">Rhizopus delemar</name>
    <dbReference type="NCBI Taxonomy" id="936053"/>
    <lineage>
        <taxon>Eukaryota</taxon>
        <taxon>Fungi</taxon>
        <taxon>Fungi incertae sedis</taxon>
        <taxon>Mucoromycota</taxon>
        <taxon>Mucoromycotina</taxon>
        <taxon>Mucoromycetes</taxon>
        <taxon>Mucorales</taxon>
        <taxon>Mucorineae</taxon>
        <taxon>Rhizopodaceae</taxon>
        <taxon>Rhizopus</taxon>
    </lineage>
</organism>
<protein>
    <submittedName>
        <fullName evidence="1">Uncharacterized protein</fullName>
    </submittedName>
</protein>
<comment type="caution">
    <text evidence="1">The sequence shown here is derived from an EMBL/GenBank/DDBJ whole genome shotgun (WGS) entry which is preliminary data.</text>
</comment>
<proteinExistence type="predicted"/>
<keyword evidence="2" id="KW-1185">Reference proteome</keyword>
<dbReference type="EMBL" id="JAANIU010015565">
    <property type="protein sequence ID" value="KAG1529318.1"/>
    <property type="molecule type" value="Genomic_DNA"/>
</dbReference>
<sequence length="101" mass="10356">MAHAVRVAALEDRHGQVHGKARVGHRAAAAEQAAAGFVAAGGGAQVHAGVVAGLLHRHFLLGHRHAGLLRTAAGQVIAFAGDAHQPAHALDHEVIRRGLMA</sequence>
<evidence type="ECO:0000313" key="2">
    <source>
        <dbReference type="Proteomes" id="UP000740926"/>
    </source>
</evidence>
<gene>
    <name evidence="1" type="ORF">G6F50_018083</name>
</gene>
<reference evidence="1 2" key="1">
    <citation type="journal article" date="2020" name="Microb. Genom.">
        <title>Genetic diversity of clinical and environmental Mucorales isolates obtained from an investigation of mucormycosis cases among solid organ transplant recipients.</title>
        <authorList>
            <person name="Nguyen M.H."/>
            <person name="Kaul D."/>
            <person name="Muto C."/>
            <person name="Cheng S.J."/>
            <person name="Richter R.A."/>
            <person name="Bruno V.M."/>
            <person name="Liu G."/>
            <person name="Beyhan S."/>
            <person name="Sundermann A.J."/>
            <person name="Mounaud S."/>
            <person name="Pasculle A.W."/>
            <person name="Nierman W.C."/>
            <person name="Driscoll E."/>
            <person name="Cumbie R."/>
            <person name="Clancy C.J."/>
            <person name="Dupont C.L."/>
        </authorList>
    </citation>
    <scope>NUCLEOTIDE SEQUENCE [LARGE SCALE GENOMIC DNA]</scope>
    <source>
        <strain evidence="1 2">GL24</strain>
    </source>
</reference>
<dbReference type="Proteomes" id="UP000740926">
    <property type="component" value="Unassembled WGS sequence"/>
</dbReference>
<accession>A0A9P7BZW2</accession>
<dbReference type="AlphaFoldDB" id="A0A9P7BZW2"/>